<gene>
    <name evidence="1" type="ORF">S12H4_47995</name>
</gene>
<comment type="caution">
    <text evidence="1">The sequence shown here is derived from an EMBL/GenBank/DDBJ whole genome shotgun (WGS) entry which is preliminary data.</text>
</comment>
<organism evidence="1">
    <name type="scientific">marine sediment metagenome</name>
    <dbReference type="NCBI Taxonomy" id="412755"/>
    <lineage>
        <taxon>unclassified sequences</taxon>
        <taxon>metagenomes</taxon>
        <taxon>ecological metagenomes</taxon>
    </lineage>
</organism>
<reference evidence="1" key="1">
    <citation type="journal article" date="2014" name="Front. Microbiol.">
        <title>High frequency of phylogenetically diverse reductive dehalogenase-homologous genes in deep subseafloor sedimentary metagenomes.</title>
        <authorList>
            <person name="Kawai M."/>
            <person name="Futagami T."/>
            <person name="Toyoda A."/>
            <person name="Takaki Y."/>
            <person name="Nishi S."/>
            <person name="Hori S."/>
            <person name="Arai W."/>
            <person name="Tsubouchi T."/>
            <person name="Morono Y."/>
            <person name="Uchiyama I."/>
            <person name="Ito T."/>
            <person name="Fujiyama A."/>
            <person name="Inagaki F."/>
            <person name="Takami H."/>
        </authorList>
    </citation>
    <scope>NUCLEOTIDE SEQUENCE</scope>
    <source>
        <strain evidence="1">Expedition CK06-06</strain>
    </source>
</reference>
<accession>X1VC17</accession>
<dbReference type="AlphaFoldDB" id="X1VC17"/>
<evidence type="ECO:0000313" key="1">
    <source>
        <dbReference type="EMBL" id="GAJ14707.1"/>
    </source>
</evidence>
<proteinExistence type="predicted"/>
<name>X1VC17_9ZZZZ</name>
<protein>
    <submittedName>
        <fullName evidence="1">Uncharacterized protein</fullName>
    </submittedName>
</protein>
<dbReference type="EMBL" id="BARW01029943">
    <property type="protein sequence ID" value="GAJ14707.1"/>
    <property type="molecule type" value="Genomic_DNA"/>
</dbReference>
<sequence length="53" mass="6240">MNEKPVRKPRNVKIDPQAIRSARIEAIRSERTLGEWLEEAIAEKIEREQVKVK</sequence>